<comment type="caution">
    <text evidence="5">The sequence shown here is derived from an EMBL/GenBank/DDBJ whole genome shotgun (WGS) entry which is preliminary data.</text>
</comment>
<reference evidence="5 6" key="1">
    <citation type="submission" date="2018-05" db="EMBL/GenBank/DDBJ databases">
        <title>Animal gut microbial communities from fecal samples from Wisconsin, USA.</title>
        <authorList>
            <person name="Neumann A."/>
        </authorList>
    </citation>
    <scope>NUCLEOTIDE SEQUENCE [LARGE SCALE GENOMIC DNA]</scope>
    <source>
        <strain evidence="5 6">UWS4</strain>
    </source>
</reference>
<comment type="catalytic activity">
    <reaction evidence="3">
        <text>Zn(2+)(in) + ATP + H2O = Zn(2+)(out) + ADP + phosphate + H(+)</text>
        <dbReference type="Rhea" id="RHEA:20621"/>
        <dbReference type="ChEBI" id="CHEBI:15377"/>
        <dbReference type="ChEBI" id="CHEBI:15378"/>
        <dbReference type="ChEBI" id="CHEBI:29105"/>
        <dbReference type="ChEBI" id="CHEBI:30616"/>
        <dbReference type="ChEBI" id="CHEBI:43474"/>
        <dbReference type="ChEBI" id="CHEBI:456216"/>
        <dbReference type="EC" id="7.2.2.12"/>
    </reaction>
</comment>
<dbReference type="InterPro" id="IPR023214">
    <property type="entry name" value="HAD_sf"/>
</dbReference>
<dbReference type="Pfam" id="PF08282">
    <property type="entry name" value="Hydrolase_3"/>
    <property type="match status" value="1"/>
</dbReference>
<keyword evidence="4" id="KW-1133">Transmembrane helix</keyword>
<dbReference type="EC" id="7.2.2.12" evidence="2"/>
<keyword evidence="4" id="KW-0472">Membrane</keyword>
<feature type="transmembrane region" description="Helical" evidence="4">
    <location>
        <begin position="62"/>
        <end position="82"/>
    </location>
</feature>
<keyword evidence="4" id="KW-0812">Transmembrane</keyword>
<evidence type="ECO:0000256" key="4">
    <source>
        <dbReference type="SAM" id="Phobius"/>
    </source>
</evidence>
<sequence>MIGDGINDAPALATADVSIAMSDASDIAKETADITLCSANLAELILLRKLSEKLFERIHSNYRFIVGFNSSLLLSGLVGILAPGTSALLHNVSTMGICARSMTPLLPK</sequence>
<dbReference type="SUPFAM" id="SSF56784">
    <property type="entry name" value="HAD-like"/>
    <property type="match status" value="1"/>
</dbReference>
<organism evidence="5 6">
    <name type="scientific">Hallerella porci</name>
    <dbReference type="NCBI Taxonomy" id="1945871"/>
    <lineage>
        <taxon>Bacteria</taxon>
        <taxon>Pseudomonadati</taxon>
        <taxon>Fibrobacterota</taxon>
        <taxon>Fibrobacteria</taxon>
        <taxon>Fibrobacterales</taxon>
        <taxon>Fibrobacteraceae</taxon>
        <taxon>Hallerella</taxon>
    </lineage>
</organism>
<dbReference type="EMBL" id="QGHD01000003">
    <property type="protein sequence ID" value="PWL03810.1"/>
    <property type="molecule type" value="Genomic_DNA"/>
</dbReference>
<dbReference type="InterPro" id="IPR001757">
    <property type="entry name" value="P_typ_ATPase"/>
</dbReference>
<dbReference type="PRINTS" id="PR00120">
    <property type="entry name" value="HATPASE"/>
</dbReference>
<proteinExistence type="inferred from homology"/>
<name>A0ABX5LTN2_9BACT</name>
<evidence type="ECO:0000313" key="5">
    <source>
        <dbReference type="EMBL" id="PWL03810.1"/>
    </source>
</evidence>
<dbReference type="PANTHER" id="PTHR48085">
    <property type="entry name" value="CADMIUM/ZINC-TRANSPORTING ATPASE HMA2-RELATED"/>
    <property type="match status" value="1"/>
</dbReference>
<accession>A0ABX5LTN2</accession>
<protein>
    <recommendedName>
        <fullName evidence="2">P-type Zn(2+) transporter</fullName>
        <ecNumber evidence="2">7.2.2.12</ecNumber>
    </recommendedName>
</protein>
<evidence type="ECO:0000256" key="3">
    <source>
        <dbReference type="ARBA" id="ARBA00047308"/>
    </source>
</evidence>
<evidence type="ECO:0000256" key="2">
    <source>
        <dbReference type="ARBA" id="ARBA00039097"/>
    </source>
</evidence>
<dbReference type="PRINTS" id="PR00119">
    <property type="entry name" value="CATATPASE"/>
</dbReference>
<dbReference type="InterPro" id="IPR051014">
    <property type="entry name" value="Cation_Transport_ATPase_IB"/>
</dbReference>
<evidence type="ECO:0000313" key="6">
    <source>
        <dbReference type="Proteomes" id="UP000245523"/>
    </source>
</evidence>
<dbReference type="Proteomes" id="UP000245523">
    <property type="component" value="Unassembled WGS sequence"/>
</dbReference>
<dbReference type="Gene3D" id="3.40.50.1000">
    <property type="entry name" value="HAD superfamily/HAD-like"/>
    <property type="match status" value="1"/>
</dbReference>
<gene>
    <name evidence="5" type="ORF">B0H50_103107</name>
</gene>
<keyword evidence="6" id="KW-1185">Reference proteome</keyword>
<dbReference type="PROSITE" id="PS01229">
    <property type="entry name" value="COF_2"/>
    <property type="match status" value="1"/>
</dbReference>
<dbReference type="InterPro" id="IPR036412">
    <property type="entry name" value="HAD-like_sf"/>
</dbReference>
<comment type="similarity">
    <text evidence="1">Belongs to the cation transport ATPase (P-type) (TC 3.A.3) family. Type IB subfamily.</text>
</comment>
<evidence type="ECO:0000256" key="1">
    <source>
        <dbReference type="ARBA" id="ARBA00006024"/>
    </source>
</evidence>